<name>A0A840Q9D7_9PSEU</name>
<accession>A0A840Q9D7</accession>
<sequence>MGLGFQVTFDAHDPMRLAQFWAVALEYEMQPPPSGFESWEQFARTVGIPEEKWGDFAAVMDPAGEGPRVFFQRVPEGKTAKNRVHLDVNVSQRGLALDERAERREIVARHVERLKGLGATYVREVDEPNGYCVVLQDPEGNELCVQ</sequence>
<organism evidence="2 3">
    <name type="scientific">Saccharopolyspora phatthalungensis</name>
    <dbReference type="NCBI Taxonomy" id="664693"/>
    <lineage>
        <taxon>Bacteria</taxon>
        <taxon>Bacillati</taxon>
        <taxon>Actinomycetota</taxon>
        <taxon>Actinomycetes</taxon>
        <taxon>Pseudonocardiales</taxon>
        <taxon>Pseudonocardiaceae</taxon>
        <taxon>Saccharopolyspora</taxon>
    </lineage>
</organism>
<evidence type="ECO:0000313" key="2">
    <source>
        <dbReference type="EMBL" id="MBB5156547.1"/>
    </source>
</evidence>
<proteinExistence type="predicted"/>
<dbReference type="EMBL" id="JACHIW010000001">
    <property type="protein sequence ID" value="MBB5156547.1"/>
    <property type="molecule type" value="Genomic_DNA"/>
</dbReference>
<protein>
    <recommendedName>
        <fullName evidence="1">Glyoxalase-like domain-containing protein</fullName>
    </recommendedName>
</protein>
<comment type="caution">
    <text evidence="2">The sequence shown here is derived from an EMBL/GenBank/DDBJ whole genome shotgun (WGS) entry which is preliminary data.</text>
</comment>
<reference evidence="2 3" key="1">
    <citation type="submission" date="2020-08" db="EMBL/GenBank/DDBJ databases">
        <title>Sequencing the genomes of 1000 actinobacteria strains.</title>
        <authorList>
            <person name="Klenk H.-P."/>
        </authorList>
    </citation>
    <scope>NUCLEOTIDE SEQUENCE [LARGE SCALE GENOMIC DNA]</scope>
    <source>
        <strain evidence="2 3">DSM 45584</strain>
    </source>
</reference>
<dbReference type="Proteomes" id="UP000584374">
    <property type="component" value="Unassembled WGS sequence"/>
</dbReference>
<keyword evidence="3" id="KW-1185">Reference proteome</keyword>
<dbReference type="InterPro" id="IPR041581">
    <property type="entry name" value="Glyoxalase_6"/>
</dbReference>
<dbReference type="RefSeq" id="WP_184727667.1">
    <property type="nucleotide sequence ID" value="NZ_JACHIW010000001.1"/>
</dbReference>
<dbReference type="InterPro" id="IPR029068">
    <property type="entry name" value="Glyas_Bleomycin-R_OHBP_Dase"/>
</dbReference>
<dbReference type="AlphaFoldDB" id="A0A840Q9D7"/>
<dbReference type="PANTHER" id="PTHR35908">
    <property type="entry name" value="HYPOTHETICAL FUSION PROTEIN"/>
    <property type="match status" value="1"/>
</dbReference>
<dbReference type="Gene3D" id="3.10.180.10">
    <property type="entry name" value="2,3-Dihydroxybiphenyl 1,2-Dioxygenase, domain 1"/>
    <property type="match status" value="1"/>
</dbReference>
<dbReference type="Pfam" id="PF18029">
    <property type="entry name" value="Glyoxalase_6"/>
    <property type="match status" value="1"/>
</dbReference>
<evidence type="ECO:0000259" key="1">
    <source>
        <dbReference type="Pfam" id="PF18029"/>
    </source>
</evidence>
<feature type="domain" description="Glyoxalase-like" evidence="1">
    <location>
        <begin position="6"/>
        <end position="145"/>
    </location>
</feature>
<gene>
    <name evidence="2" type="ORF">BJ970_004081</name>
</gene>
<dbReference type="SUPFAM" id="SSF54593">
    <property type="entry name" value="Glyoxalase/Bleomycin resistance protein/Dihydroxybiphenyl dioxygenase"/>
    <property type="match status" value="1"/>
</dbReference>
<dbReference type="PANTHER" id="PTHR35908:SF1">
    <property type="entry name" value="CONSERVED PROTEIN"/>
    <property type="match status" value="1"/>
</dbReference>
<evidence type="ECO:0000313" key="3">
    <source>
        <dbReference type="Proteomes" id="UP000584374"/>
    </source>
</evidence>